<evidence type="ECO:0000256" key="3">
    <source>
        <dbReference type="ARBA" id="ARBA00023002"/>
    </source>
</evidence>
<comment type="caution">
    <text evidence="6">The sequence shown here is derived from an EMBL/GenBank/DDBJ whole genome shotgun (WGS) entry which is preliminary data.</text>
</comment>
<dbReference type="GO" id="GO:0005506">
    <property type="term" value="F:iron ion binding"/>
    <property type="evidence" value="ECO:0007669"/>
    <property type="project" value="InterPro"/>
</dbReference>
<keyword evidence="3" id="KW-0560">Oxidoreductase</keyword>
<dbReference type="Gene3D" id="1.10.630.10">
    <property type="entry name" value="Cytochrome P450"/>
    <property type="match status" value="1"/>
</dbReference>
<dbReference type="InterPro" id="IPR001128">
    <property type="entry name" value="Cyt_P450"/>
</dbReference>
<keyword evidence="4" id="KW-0408">Iron</keyword>
<feature type="region of interest" description="Disordered" evidence="5">
    <location>
        <begin position="1"/>
        <end position="34"/>
    </location>
</feature>
<evidence type="ECO:0000256" key="4">
    <source>
        <dbReference type="ARBA" id="ARBA00023004"/>
    </source>
</evidence>
<accession>A0A7J7NR84</accession>
<dbReference type="GO" id="GO:0016705">
    <property type="term" value="F:oxidoreductase activity, acting on paired donors, with incorporation or reduction of molecular oxygen"/>
    <property type="evidence" value="ECO:0007669"/>
    <property type="project" value="InterPro"/>
</dbReference>
<comment type="similarity">
    <text evidence="1">Belongs to the cytochrome P450 family.</text>
</comment>
<keyword evidence="2" id="KW-0479">Metal-binding</keyword>
<evidence type="ECO:0000256" key="1">
    <source>
        <dbReference type="ARBA" id="ARBA00010617"/>
    </source>
</evidence>
<dbReference type="InterPro" id="IPR036396">
    <property type="entry name" value="Cyt_P450_sf"/>
</dbReference>
<keyword evidence="7" id="KW-1185">Reference proteome</keyword>
<dbReference type="SUPFAM" id="SSF48264">
    <property type="entry name" value="Cytochrome P450"/>
    <property type="match status" value="1"/>
</dbReference>
<dbReference type="GO" id="GO:0044550">
    <property type="term" value="P:secondary metabolite biosynthetic process"/>
    <property type="evidence" value="ECO:0007669"/>
    <property type="project" value="UniProtKB-ARBA"/>
</dbReference>
<dbReference type="AlphaFoldDB" id="A0A7J7NR84"/>
<dbReference type="Proteomes" id="UP000541444">
    <property type="component" value="Unassembled WGS sequence"/>
</dbReference>
<name>A0A7J7NR84_9MAGN</name>
<proteinExistence type="inferred from homology"/>
<protein>
    <submittedName>
        <fullName evidence="6">Uncharacterized protein</fullName>
    </submittedName>
</protein>
<sequence>MGSEKRFRQATSKVRQFAQNNVKRKKQKLKEKSSLETSDLLSPIISSGHSDENFVTDMELLKEIHEKADGSSYNEVKDMVYAHDSLCESMRLYPPVPSDTKEAACDDVLPDGTVVKKGTKVTCHPYVMGRMEKLWGEDWEEFRRERWLGRDTMSSKWSFVSKDSYIFLVFQARPRVYLGKEMAFLQIKIVVLGLRLKAGESRSNDRVPVEVVRTSHEVIRTKNALFVCF</sequence>
<dbReference type="OrthoDB" id="1470350at2759"/>
<evidence type="ECO:0000313" key="7">
    <source>
        <dbReference type="Proteomes" id="UP000541444"/>
    </source>
</evidence>
<dbReference type="GO" id="GO:0020037">
    <property type="term" value="F:heme binding"/>
    <property type="evidence" value="ECO:0007669"/>
    <property type="project" value="InterPro"/>
</dbReference>
<organism evidence="6 7">
    <name type="scientific">Kingdonia uniflora</name>
    <dbReference type="NCBI Taxonomy" id="39325"/>
    <lineage>
        <taxon>Eukaryota</taxon>
        <taxon>Viridiplantae</taxon>
        <taxon>Streptophyta</taxon>
        <taxon>Embryophyta</taxon>
        <taxon>Tracheophyta</taxon>
        <taxon>Spermatophyta</taxon>
        <taxon>Magnoliopsida</taxon>
        <taxon>Ranunculales</taxon>
        <taxon>Circaeasteraceae</taxon>
        <taxon>Kingdonia</taxon>
    </lineage>
</organism>
<evidence type="ECO:0000313" key="6">
    <source>
        <dbReference type="EMBL" id="KAF6169560.1"/>
    </source>
</evidence>
<dbReference type="PANTHER" id="PTHR24296">
    <property type="entry name" value="CYTOCHROME P450"/>
    <property type="match status" value="1"/>
</dbReference>
<dbReference type="GO" id="GO:0004497">
    <property type="term" value="F:monooxygenase activity"/>
    <property type="evidence" value="ECO:0007669"/>
    <property type="project" value="InterPro"/>
</dbReference>
<evidence type="ECO:0000256" key="5">
    <source>
        <dbReference type="SAM" id="MobiDB-lite"/>
    </source>
</evidence>
<gene>
    <name evidence="6" type="ORF">GIB67_028111</name>
</gene>
<evidence type="ECO:0000256" key="2">
    <source>
        <dbReference type="ARBA" id="ARBA00022723"/>
    </source>
</evidence>
<dbReference type="Pfam" id="PF00067">
    <property type="entry name" value="p450"/>
    <property type="match status" value="1"/>
</dbReference>
<feature type="compositionally biased region" description="Polar residues" evidence="5">
    <location>
        <begin position="9"/>
        <end position="21"/>
    </location>
</feature>
<dbReference type="EMBL" id="JACGCM010000635">
    <property type="protein sequence ID" value="KAF6169560.1"/>
    <property type="molecule type" value="Genomic_DNA"/>
</dbReference>
<reference evidence="6 7" key="1">
    <citation type="journal article" date="2020" name="IScience">
        <title>Genome Sequencing of the Endangered Kingdonia uniflora (Circaeasteraceae, Ranunculales) Reveals Potential Mechanisms of Evolutionary Specialization.</title>
        <authorList>
            <person name="Sun Y."/>
            <person name="Deng T."/>
            <person name="Zhang A."/>
            <person name="Moore M.J."/>
            <person name="Landis J.B."/>
            <person name="Lin N."/>
            <person name="Zhang H."/>
            <person name="Zhang X."/>
            <person name="Huang J."/>
            <person name="Zhang X."/>
            <person name="Sun H."/>
            <person name="Wang H."/>
        </authorList>
    </citation>
    <scope>NUCLEOTIDE SEQUENCE [LARGE SCALE GENOMIC DNA]</scope>
    <source>
        <strain evidence="6">TB1705</strain>
        <tissue evidence="6">Leaf</tissue>
    </source>
</reference>